<accession>A0A073IDB7</accession>
<evidence type="ECO:0000313" key="1">
    <source>
        <dbReference type="EMBL" id="KEJ87734.1"/>
    </source>
</evidence>
<organism evidence="1 2">
    <name type="scientific">Sulfitobacter donghicola DSW-25 = KCTC 12864 = JCM 14565</name>
    <dbReference type="NCBI Taxonomy" id="1300350"/>
    <lineage>
        <taxon>Bacteria</taxon>
        <taxon>Pseudomonadati</taxon>
        <taxon>Pseudomonadota</taxon>
        <taxon>Alphaproteobacteria</taxon>
        <taxon>Rhodobacterales</taxon>
        <taxon>Roseobacteraceae</taxon>
        <taxon>Sulfitobacter</taxon>
    </lineage>
</organism>
<name>A0A073IDB7_9RHOB</name>
<dbReference type="EMBL" id="JAMC01000025">
    <property type="protein sequence ID" value="KEJ87734.1"/>
    <property type="molecule type" value="Genomic_DNA"/>
</dbReference>
<sequence length="186" mass="20930">MNKSIITAIVAISVTVVAYLVSSRQSPYEKFIFSDLSDINCTSPMFKEAFEEILSFEEYPSNIHFLEGANLQDIENIHSYKSEKFRISLSRAQQIYGSGRNGLYLNTAQEMADSELRYTLVCSVNVSSSARIYSDKIFFSRPSEEVETGNEIYIARDLDQIFTFLSEENSAPENSGSDLLPPASKN</sequence>
<proteinExistence type="predicted"/>
<dbReference type="AlphaFoldDB" id="A0A073IDB7"/>
<protein>
    <submittedName>
        <fullName evidence="1">Uncharacterized protein</fullName>
    </submittedName>
</protein>
<comment type="caution">
    <text evidence="1">The sequence shown here is derived from an EMBL/GenBank/DDBJ whole genome shotgun (WGS) entry which is preliminary data.</text>
</comment>
<dbReference type="RefSeq" id="WP_025060812.1">
    <property type="nucleotide sequence ID" value="NZ_JAMC01000025.1"/>
</dbReference>
<dbReference type="Proteomes" id="UP000027734">
    <property type="component" value="Unassembled WGS sequence"/>
</dbReference>
<keyword evidence="2" id="KW-1185">Reference proteome</keyword>
<evidence type="ECO:0000313" key="2">
    <source>
        <dbReference type="Proteomes" id="UP000027734"/>
    </source>
</evidence>
<reference evidence="1 2" key="1">
    <citation type="submission" date="2014-01" db="EMBL/GenBank/DDBJ databases">
        <title>Sulfitobacter donghicola JCM 14565 Genome Sequencing.</title>
        <authorList>
            <person name="Lai Q."/>
            <person name="Hong Z."/>
        </authorList>
    </citation>
    <scope>NUCLEOTIDE SEQUENCE [LARGE SCALE GENOMIC DNA]</scope>
    <source>
        <strain evidence="1 2">JCM 14565</strain>
    </source>
</reference>
<gene>
    <name evidence="1" type="ORF">DSW25_05410</name>
</gene>